<dbReference type="PROSITE" id="PS50043">
    <property type="entry name" value="HTH_LUXR_2"/>
    <property type="match status" value="1"/>
</dbReference>
<dbReference type="SMART" id="SM00421">
    <property type="entry name" value="HTH_LUXR"/>
    <property type="match status" value="1"/>
</dbReference>
<dbReference type="InterPro" id="IPR051797">
    <property type="entry name" value="TrmB-like"/>
</dbReference>
<protein>
    <submittedName>
        <fullName evidence="2">DNA-binding response regulator</fullName>
    </submittedName>
</protein>
<dbReference type="InterPro" id="IPR036388">
    <property type="entry name" value="WH-like_DNA-bd_sf"/>
</dbReference>
<feature type="domain" description="HTH luxR-type" evidence="1">
    <location>
        <begin position="282"/>
        <end position="345"/>
    </location>
</feature>
<dbReference type="SUPFAM" id="SSF46894">
    <property type="entry name" value="C-terminal effector domain of the bipartite response regulators"/>
    <property type="match status" value="1"/>
</dbReference>
<evidence type="ECO:0000313" key="2">
    <source>
        <dbReference type="EMBL" id="PYC73554.1"/>
    </source>
</evidence>
<proteinExistence type="predicted"/>
<dbReference type="GO" id="GO:0003677">
    <property type="term" value="F:DNA binding"/>
    <property type="evidence" value="ECO:0007669"/>
    <property type="project" value="UniProtKB-KW"/>
</dbReference>
<dbReference type="InterPro" id="IPR000792">
    <property type="entry name" value="Tscrpt_reg_LuxR_C"/>
</dbReference>
<name>A0A2V4NKQ3_9ACTN</name>
<dbReference type="PANTHER" id="PTHR34293:SF1">
    <property type="entry name" value="HTH-TYPE TRANSCRIPTIONAL REGULATOR TRMBL2"/>
    <property type="match status" value="1"/>
</dbReference>
<dbReference type="AlphaFoldDB" id="A0A2V4NKQ3"/>
<organism evidence="2 3">
    <name type="scientific">Streptomyces tateyamensis</name>
    <dbReference type="NCBI Taxonomy" id="565073"/>
    <lineage>
        <taxon>Bacteria</taxon>
        <taxon>Bacillati</taxon>
        <taxon>Actinomycetota</taxon>
        <taxon>Actinomycetes</taxon>
        <taxon>Kitasatosporales</taxon>
        <taxon>Streptomycetaceae</taxon>
        <taxon>Streptomyces</taxon>
    </lineage>
</organism>
<accession>A0A2V4NKQ3</accession>
<evidence type="ECO:0000313" key="3">
    <source>
        <dbReference type="Proteomes" id="UP000248039"/>
    </source>
</evidence>
<dbReference type="GO" id="GO:0006355">
    <property type="term" value="P:regulation of DNA-templated transcription"/>
    <property type="evidence" value="ECO:0007669"/>
    <property type="project" value="InterPro"/>
</dbReference>
<sequence>MSLARWLDFRRGFDHSQLRPREGRTVAEQWTARFAGLGLTADQERLYLQLLGSYEQSAAQLAQAGGTDPDRAAAALAALAELGLVERPVPGGTGWRAAAPDVALEELLLRRELELRRTRGRITELLRTHRRSRTETGADELVEIVTGRDSIAELWRSLQLGARDQLRVLDKPPYIRRADPELELGALGRGVRMRVVYESRVVREPERLAEIHRFTAAGEQARVLPELPLKLALVDDAWALLPVSSGTELQAVVLLRPSSLLDALTGLFELHWSRAMRLPAPESDEPPQDRHRQLLALLAAGLTDESIARQMGVSTRTVQRWVRELMDRFGARTRFQAGIQAARADLL</sequence>
<dbReference type="PANTHER" id="PTHR34293">
    <property type="entry name" value="HTH-TYPE TRANSCRIPTIONAL REGULATOR TRMBL2"/>
    <property type="match status" value="1"/>
</dbReference>
<reference evidence="2 3" key="1">
    <citation type="submission" date="2018-03" db="EMBL/GenBank/DDBJ databases">
        <title>Bioinformatic expansion and discovery of thiopeptide antibiotics.</title>
        <authorList>
            <person name="Schwalen C.J."/>
            <person name="Hudson G.A."/>
            <person name="Mitchell D.A."/>
        </authorList>
    </citation>
    <scope>NUCLEOTIDE SEQUENCE [LARGE SCALE GENOMIC DNA]</scope>
    <source>
        <strain evidence="2 3">ATCC 21389</strain>
    </source>
</reference>
<comment type="caution">
    <text evidence="2">The sequence shown here is derived from an EMBL/GenBank/DDBJ whole genome shotgun (WGS) entry which is preliminary data.</text>
</comment>
<dbReference type="Gene3D" id="1.10.10.10">
    <property type="entry name" value="Winged helix-like DNA-binding domain superfamily/Winged helix DNA-binding domain"/>
    <property type="match status" value="2"/>
</dbReference>
<gene>
    <name evidence="2" type="ORF">C7C46_25055</name>
</gene>
<dbReference type="EMBL" id="PYBW01000099">
    <property type="protein sequence ID" value="PYC73554.1"/>
    <property type="molecule type" value="Genomic_DNA"/>
</dbReference>
<dbReference type="Proteomes" id="UP000248039">
    <property type="component" value="Unassembled WGS sequence"/>
</dbReference>
<dbReference type="Pfam" id="PF00196">
    <property type="entry name" value="GerE"/>
    <property type="match status" value="1"/>
</dbReference>
<dbReference type="InterPro" id="IPR016032">
    <property type="entry name" value="Sig_transdc_resp-reg_C-effctor"/>
</dbReference>
<evidence type="ECO:0000259" key="1">
    <source>
        <dbReference type="PROSITE" id="PS50043"/>
    </source>
</evidence>
<dbReference type="OrthoDB" id="4266042at2"/>
<keyword evidence="2" id="KW-0238">DNA-binding</keyword>
<keyword evidence="3" id="KW-1185">Reference proteome</keyword>